<dbReference type="InterPro" id="IPR036388">
    <property type="entry name" value="WH-like_DNA-bd_sf"/>
</dbReference>
<dbReference type="InterPro" id="IPR036390">
    <property type="entry name" value="WH_DNA-bd_sf"/>
</dbReference>
<reference evidence="1 2" key="1">
    <citation type="journal article" date="2016" name="Sci. Rep.">
        <title>Metabolic traits of an uncultured archaeal lineage -MSBL1- from brine pools of the Red Sea.</title>
        <authorList>
            <person name="Mwirichia R."/>
            <person name="Alam I."/>
            <person name="Rashid M."/>
            <person name="Vinu M."/>
            <person name="Ba-Alawi W."/>
            <person name="Anthony Kamau A."/>
            <person name="Kamanda Ngugi D."/>
            <person name="Goker M."/>
            <person name="Klenk H.P."/>
            <person name="Bajic V."/>
            <person name="Stingl U."/>
        </authorList>
    </citation>
    <scope>NUCLEOTIDE SEQUENCE [LARGE SCALE GENOMIC DNA]</scope>
    <source>
        <strain evidence="1">SCGC-AAA382N08</strain>
    </source>
</reference>
<gene>
    <name evidence="1" type="ORF">AKJ56_01775</name>
</gene>
<organism evidence="1 2">
    <name type="scientific">candidate division MSBL1 archaeon SCGC-AAA382N08</name>
    <dbReference type="NCBI Taxonomy" id="1698285"/>
    <lineage>
        <taxon>Archaea</taxon>
        <taxon>Methanobacteriati</taxon>
        <taxon>Methanobacteriota</taxon>
        <taxon>candidate division MSBL1</taxon>
    </lineage>
</organism>
<sequence length="74" mass="9074">MEKFKRRPVPDWVLKRVKDRLRHLRNSGFVEVVNAPPYKQGRIYIYRLTESGENYAEYHYETNYDDLKVSRRLL</sequence>
<accession>A0A133VNZ1</accession>
<evidence type="ECO:0000313" key="1">
    <source>
        <dbReference type="EMBL" id="KXB08158.1"/>
    </source>
</evidence>
<comment type="caution">
    <text evidence="1">The sequence shown here is derived from an EMBL/GenBank/DDBJ whole genome shotgun (WGS) entry which is preliminary data.</text>
</comment>
<protein>
    <recommendedName>
        <fullName evidence="3">Transcription regulator PadR N-terminal domain-containing protein</fullName>
    </recommendedName>
</protein>
<dbReference type="SUPFAM" id="SSF46785">
    <property type="entry name" value="Winged helix' DNA-binding domain"/>
    <property type="match status" value="1"/>
</dbReference>
<dbReference type="Gene3D" id="1.10.10.10">
    <property type="entry name" value="Winged helix-like DNA-binding domain superfamily/Winged helix DNA-binding domain"/>
    <property type="match status" value="1"/>
</dbReference>
<keyword evidence="2" id="KW-1185">Reference proteome</keyword>
<proteinExistence type="predicted"/>
<evidence type="ECO:0008006" key="3">
    <source>
        <dbReference type="Google" id="ProtNLM"/>
    </source>
</evidence>
<evidence type="ECO:0000313" key="2">
    <source>
        <dbReference type="Proteomes" id="UP000070175"/>
    </source>
</evidence>
<dbReference type="EMBL" id="LHYJ01000025">
    <property type="protein sequence ID" value="KXB08158.1"/>
    <property type="molecule type" value="Genomic_DNA"/>
</dbReference>
<dbReference type="Proteomes" id="UP000070175">
    <property type="component" value="Unassembled WGS sequence"/>
</dbReference>
<dbReference type="AlphaFoldDB" id="A0A133VNZ1"/>
<name>A0A133VNZ1_9EURY</name>